<sequence>MGSTLSNRNEVAPCENRGPLVPSIAIIPGTANSETSGRAAASHTEVSIVAAEDSPSTSQSFSVRKRKKTILSPTKENRPPMEDNEMTVARESATLPYGYQPGAPFIRLGAGAPSLNFVWSNTFSGDSRRKTVAGTSDGGAANSRRSSTVNKAEGERRHTTGEPTKKALPGKGFIGGKRLPTTEAQNRSSHQKPVLRRQRSSVISIGSTREGLEVKLVEREWEVDCSTTETAF</sequence>
<accession>A0A8J9ZU15</accession>
<evidence type="ECO:0000313" key="2">
    <source>
        <dbReference type="EMBL" id="CAH1263601.1"/>
    </source>
</evidence>
<reference evidence="2" key="1">
    <citation type="submission" date="2022-01" db="EMBL/GenBank/DDBJ databases">
        <authorList>
            <person name="Braso-Vives M."/>
        </authorList>
    </citation>
    <scope>NUCLEOTIDE SEQUENCE</scope>
</reference>
<dbReference type="Proteomes" id="UP000838412">
    <property type="component" value="Chromosome 4"/>
</dbReference>
<evidence type="ECO:0000313" key="3">
    <source>
        <dbReference type="Proteomes" id="UP000838412"/>
    </source>
</evidence>
<gene>
    <name evidence="2" type="primary">Hypp2736</name>
    <name evidence="2" type="ORF">BLAG_LOCUS18245</name>
</gene>
<dbReference type="EMBL" id="OV696689">
    <property type="protein sequence ID" value="CAH1263601.1"/>
    <property type="molecule type" value="Genomic_DNA"/>
</dbReference>
<name>A0A8J9ZU15_BRALA</name>
<protein>
    <submittedName>
        <fullName evidence="2">Hypp2736 protein</fullName>
    </submittedName>
</protein>
<feature type="region of interest" description="Disordered" evidence="1">
    <location>
        <begin position="51"/>
        <end position="84"/>
    </location>
</feature>
<evidence type="ECO:0000256" key="1">
    <source>
        <dbReference type="SAM" id="MobiDB-lite"/>
    </source>
</evidence>
<proteinExistence type="predicted"/>
<feature type="compositionally biased region" description="Basic residues" evidence="1">
    <location>
        <begin position="189"/>
        <end position="199"/>
    </location>
</feature>
<dbReference type="OrthoDB" id="9990214at2759"/>
<keyword evidence="3" id="KW-1185">Reference proteome</keyword>
<dbReference type="AlphaFoldDB" id="A0A8J9ZU15"/>
<organism evidence="2 3">
    <name type="scientific">Branchiostoma lanceolatum</name>
    <name type="common">Common lancelet</name>
    <name type="synonym">Amphioxus lanceolatum</name>
    <dbReference type="NCBI Taxonomy" id="7740"/>
    <lineage>
        <taxon>Eukaryota</taxon>
        <taxon>Metazoa</taxon>
        <taxon>Chordata</taxon>
        <taxon>Cephalochordata</taxon>
        <taxon>Leptocardii</taxon>
        <taxon>Amphioxiformes</taxon>
        <taxon>Branchiostomatidae</taxon>
        <taxon>Branchiostoma</taxon>
    </lineage>
</organism>
<feature type="compositionally biased region" description="Basic and acidic residues" evidence="1">
    <location>
        <begin position="152"/>
        <end position="165"/>
    </location>
</feature>
<feature type="region of interest" description="Disordered" evidence="1">
    <location>
        <begin position="126"/>
        <end position="200"/>
    </location>
</feature>
<feature type="region of interest" description="Disordered" evidence="1">
    <location>
        <begin position="1"/>
        <end position="22"/>
    </location>
</feature>